<accession>A0A9P8V7B6</accession>
<feature type="compositionally biased region" description="Polar residues" evidence="1">
    <location>
        <begin position="372"/>
        <end position="382"/>
    </location>
</feature>
<feature type="compositionally biased region" description="Low complexity" evidence="1">
    <location>
        <begin position="343"/>
        <end position="358"/>
    </location>
</feature>
<evidence type="ECO:0000313" key="3">
    <source>
        <dbReference type="Proteomes" id="UP000770015"/>
    </source>
</evidence>
<organism evidence="2 3">
    <name type="scientific">Plectosphaerella plurivora</name>
    <dbReference type="NCBI Taxonomy" id="936078"/>
    <lineage>
        <taxon>Eukaryota</taxon>
        <taxon>Fungi</taxon>
        <taxon>Dikarya</taxon>
        <taxon>Ascomycota</taxon>
        <taxon>Pezizomycotina</taxon>
        <taxon>Sordariomycetes</taxon>
        <taxon>Hypocreomycetidae</taxon>
        <taxon>Glomerellales</taxon>
        <taxon>Plectosphaerellaceae</taxon>
        <taxon>Plectosphaerella</taxon>
    </lineage>
</organism>
<feature type="compositionally biased region" description="Basic and acidic residues" evidence="1">
    <location>
        <begin position="138"/>
        <end position="153"/>
    </location>
</feature>
<dbReference type="Proteomes" id="UP000770015">
    <property type="component" value="Unassembled WGS sequence"/>
</dbReference>
<dbReference type="AlphaFoldDB" id="A0A9P8V7B6"/>
<feature type="region of interest" description="Disordered" evidence="1">
    <location>
        <begin position="1"/>
        <end position="382"/>
    </location>
</feature>
<dbReference type="PANTHER" id="PTHR22794">
    <property type="entry name" value="THAP DOMAIN PROTEIN 11"/>
    <property type="match status" value="1"/>
</dbReference>
<dbReference type="GO" id="GO:0031931">
    <property type="term" value="C:TORC1 complex"/>
    <property type="evidence" value="ECO:0007669"/>
    <property type="project" value="TreeGrafter"/>
</dbReference>
<feature type="compositionally biased region" description="Basic and acidic residues" evidence="1">
    <location>
        <begin position="24"/>
        <end position="45"/>
    </location>
</feature>
<comment type="caution">
    <text evidence="2">The sequence shown here is derived from an EMBL/GenBank/DDBJ whole genome shotgun (WGS) entry which is preliminary data.</text>
</comment>
<feature type="compositionally biased region" description="Polar residues" evidence="1">
    <location>
        <begin position="264"/>
        <end position="289"/>
    </location>
</feature>
<evidence type="ECO:0000313" key="2">
    <source>
        <dbReference type="EMBL" id="KAH6681199.1"/>
    </source>
</evidence>
<reference evidence="2" key="1">
    <citation type="journal article" date="2021" name="Nat. Commun.">
        <title>Genetic determinants of endophytism in the Arabidopsis root mycobiome.</title>
        <authorList>
            <person name="Mesny F."/>
            <person name="Miyauchi S."/>
            <person name="Thiergart T."/>
            <person name="Pickel B."/>
            <person name="Atanasova L."/>
            <person name="Karlsson M."/>
            <person name="Huettel B."/>
            <person name="Barry K.W."/>
            <person name="Haridas S."/>
            <person name="Chen C."/>
            <person name="Bauer D."/>
            <person name="Andreopoulos W."/>
            <person name="Pangilinan J."/>
            <person name="LaButti K."/>
            <person name="Riley R."/>
            <person name="Lipzen A."/>
            <person name="Clum A."/>
            <person name="Drula E."/>
            <person name="Henrissat B."/>
            <person name="Kohler A."/>
            <person name="Grigoriev I.V."/>
            <person name="Martin F.M."/>
            <person name="Hacquard S."/>
        </authorList>
    </citation>
    <scope>NUCLEOTIDE SEQUENCE</scope>
    <source>
        <strain evidence="2">MPI-SDFR-AT-0117</strain>
    </source>
</reference>
<feature type="compositionally biased region" description="Polar residues" evidence="1">
    <location>
        <begin position="312"/>
        <end position="330"/>
    </location>
</feature>
<dbReference type="OrthoDB" id="5430106at2759"/>
<keyword evidence="3" id="KW-1185">Reference proteome</keyword>
<sequence>MASEGGDTAAEQAASGQSKRPVFTHHDSETSQASDHTRDSGTSRDHQHHHHRPKHQKHVVGGANRMHARVPSSKALHKHHGASTSKVNVRRHMSPSPERKATTSGHRRVQSEAKLSRDSSSSNLRSNTSSASLRRNKSHVEVHKRTKSSDKLKRTASNPAVNKVKAAKSTVHFDLGTDGAEDEWVDASGSASPYLSRRGSMASGQSSAKPGNNSVTDSQPHTPKDHPSPPSPPLPDRETAQHKEYITSRLLQRTPSHGAPPQMTHDTVSVSRNRSTESLAQSTMSTDGINPSAKASAGSSGRDELTSRFVGASSSGGRNESFYHPNTSSRRGARQSQEESRPQSADASAQDDASALAPRSRRRAAAPPAGQSRVQQKLNLQRASSVIEPNQAVGGGMGMAMGLGGGTIGATPLVGVAGPGYDGAASMEYLSVRRYQNPVARSLERVLQLQEANRPQRIPAGRNGTIPGLGGGKFASRPGLGHTRNRPVTPRAHTGAGSSTNGLSGSSLVGGEDEVPDAGLNALASQD</sequence>
<gene>
    <name evidence="2" type="ORF">F5X68DRAFT_212115</name>
</gene>
<proteinExistence type="predicted"/>
<feature type="compositionally biased region" description="Basic and acidic residues" evidence="1">
    <location>
        <begin position="235"/>
        <end position="246"/>
    </location>
</feature>
<feature type="compositionally biased region" description="Low complexity" evidence="1">
    <location>
        <begin position="118"/>
        <end position="133"/>
    </location>
</feature>
<name>A0A9P8V7B6_9PEZI</name>
<dbReference type="EMBL" id="JAGSXJ010000019">
    <property type="protein sequence ID" value="KAH6681199.1"/>
    <property type="molecule type" value="Genomic_DNA"/>
</dbReference>
<evidence type="ECO:0000256" key="1">
    <source>
        <dbReference type="SAM" id="MobiDB-lite"/>
    </source>
</evidence>
<feature type="compositionally biased region" description="Basic residues" evidence="1">
    <location>
        <begin position="46"/>
        <end position="58"/>
    </location>
</feature>
<feature type="compositionally biased region" description="Polar residues" evidence="1">
    <location>
        <begin position="202"/>
        <end position="219"/>
    </location>
</feature>
<feature type="region of interest" description="Disordered" evidence="1">
    <location>
        <begin position="457"/>
        <end position="527"/>
    </location>
</feature>
<dbReference type="GO" id="GO:0000329">
    <property type="term" value="C:fungal-type vacuole membrane"/>
    <property type="evidence" value="ECO:0007669"/>
    <property type="project" value="TreeGrafter"/>
</dbReference>
<dbReference type="PANTHER" id="PTHR22794:SF2">
    <property type="entry name" value="THAP DOMAIN-CONTAINING PROTEIN 11"/>
    <property type="match status" value="1"/>
</dbReference>
<protein>
    <submittedName>
        <fullName evidence="2">Uncharacterized protein</fullName>
    </submittedName>
</protein>
<feature type="compositionally biased region" description="Low complexity" evidence="1">
    <location>
        <begin position="494"/>
        <end position="510"/>
    </location>
</feature>